<dbReference type="OMA" id="FLCIEHM"/>
<dbReference type="Pfam" id="PF09443">
    <property type="entry name" value="CFC"/>
    <property type="match status" value="1"/>
</dbReference>
<dbReference type="PROSITE" id="PS00022">
    <property type="entry name" value="EGF_1"/>
    <property type="match status" value="1"/>
</dbReference>
<dbReference type="GO" id="GO:0007165">
    <property type="term" value="P:signal transduction"/>
    <property type="evidence" value="ECO:0007669"/>
    <property type="project" value="UniProtKB-ARBA"/>
</dbReference>
<evidence type="ECO:0000256" key="3">
    <source>
        <dbReference type="ARBA" id="ARBA00023157"/>
    </source>
</evidence>
<feature type="chain" id="PRO_5037571114" description="EGF-like domain-containing protein" evidence="5">
    <location>
        <begin position="26"/>
        <end position="224"/>
    </location>
</feature>
<evidence type="ECO:0000259" key="6">
    <source>
        <dbReference type="PROSITE" id="PS00022"/>
    </source>
</evidence>
<evidence type="ECO:0000256" key="5">
    <source>
        <dbReference type="SAM" id="SignalP"/>
    </source>
</evidence>
<reference evidence="7" key="1">
    <citation type="submission" date="2022-11" db="UniProtKB">
        <authorList>
            <consortium name="EnsemblMetazoa"/>
        </authorList>
    </citation>
    <scope>IDENTIFICATION</scope>
</reference>
<evidence type="ECO:0000313" key="8">
    <source>
        <dbReference type="Proteomes" id="UP000887568"/>
    </source>
</evidence>
<dbReference type="InterPro" id="IPR000742">
    <property type="entry name" value="EGF"/>
</dbReference>
<dbReference type="AlphaFoldDB" id="A0A914AZL0"/>
<keyword evidence="4" id="KW-0325">Glycoprotein</keyword>
<evidence type="ECO:0000313" key="7">
    <source>
        <dbReference type="EnsemblMetazoa" id="XP_038069137.1"/>
    </source>
</evidence>
<feature type="signal peptide" evidence="5">
    <location>
        <begin position="1"/>
        <end position="25"/>
    </location>
</feature>
<dbReference type="RefSeq" id="XP_038069137.1">
    <property type="nucleotide sequence ID" value="XM_038213209.1"/>
</dbReference>
<comment type="similarity">
    <text evidence="1">Belongs to the EGF-CFC (Cripto-1/FRL1/Cryptic) family.</text>
</comment>
<dbReference type="OrthoDB" id="9893603at2759"/>
<name>A0A914AZL0_PATMI</name>
<sequence length="224" mass="25227">MQLTADYGVLFVCLFVIVLASGAASERKRGQFREVVLELDHFTYSTEVPATGSVSSGSTGRSKLWRLNDTGGKGRGGAATTRHKPREDIREPTAYRHDSTHCMNGGTGFLRSFCFCKAEYTGRYCEHRVNGSCDAVNHGDWVYRNCSYCLCVDGVFECRRHELEGCREEPETPKHHNYLEDSVALEMHPHRNGCIPQRSSSLVPLMTLVVLVHRILWLQNTSVR</sequence>
<keyword evidence="5" id="KW-0732">Signal</keyword>
<protein>
    <recommendedName>
        <fullName evidence="6">EGF-like domain-containing protein</fullName>
    </recommendedName>
</protein>
<dbReference type="GeneID" id="119738348"/>
<dbReference type="InterPro" id="IPR019011">
    <property type="entry name" value="Cryptic/Cripto_CFC-dom"/>
</dbReference>
<keyword evidence="2" id="KW-0245">EGF-like domain</keyword>
<evidence type="ECO:0000256" key="1">
    <source>
        <dbReference type="ARBA" id="ARBA00007384"/>
    </source>
</evidence>
<evidence type="ECO:0000256" key="4">
    <source>
        <dbReference type="ARBA" id="ARBA00023180"/>
    </source>
</evidence>
<dbReference type="SUPFAM" id="SSF57196">
    <property type="entry name" value="EGF/Laminin"/>
    <property type="match status" value="1"/>
</dbReference>
<dbReference type="Proteomes" id="UP000887568">
    <property type="component" value="Unplaced"/>
</dbReference>
<feature type="domain" description="EGF-like" evidence="6">
    <location>
        <begin position="114"/>
        <end position="125"/>
    </location>
</feature>
<keyword evidence="3" id="KW-1015">Disulfide bond</keyword>
<dbReference type="EnsemblMetazoa" id="XM_038213209.1">
    <property type="protein sequence ID" value="XP_038069137.1"/>
    <property type="gene ID" value="LOC119738348"/>
</dbReference>
<keyword evidence="8" id="KW-1185">Reference proteome</keyword>
<evidence type="ECO:0000256" key="2">
    <source>
        <dbReference type="ARBA" id="ARBA00022536"/>
    </source>
</evidence>
<proteinExistence type="inferred from homology"/>
<organism evidence="7 8">
    <name type="scientific">Patiria miniata</name>
    <name type="common">Bat star</name>
    <name type="synonym">Asterina miniata</name>
    <dbReference type="NCBI Taxonomy" id="46514"/>
    <lineage>
        <taxon>Eukaryota</taxon>
        <taxon>Metazoa</taxon>
        <taxon>Echinodermata</taxon>
        <taxon>Eleutherozoa</taxon>
        <taxon>Asterozoa</taxon>
        <taxon>Asteroidea</taxon>
        <taxon>Valvatacea</taxon>
        <taxon>Valvatida</taxon>
        <taxon>Asterinidae</taxon>
        <taxon>Patiria</taxon>
    </lineage>
</organism>
<accession>A0A914AZL0</accession>